<feature type="region of interest" description="Disordered" evidence="25">
    <location>
        <begin position="1"/>
        <end position="257"/>
    </location>
</feature>
<feature type="compositionally biased region" description="Acidic residues" evidence="25">
    <location>
        <begin position="81"/>
        <end position="91"/>
    </location>
</feature>
<evidence type="ECO:0000256" key="23">
    <source>
        <dbReference type="ARBA" id="ARBA00048659"/>
    </source>
</evidence>
<feature type="compositionally biased region" description="Basic residues" evidence="25">
    <location>
        <begin position="146"/>
        <end position="157"/>
    </location>
</feature>
<keyword evidence="7" id="KW-0597">Phosphoprotein</keyword>
<evidence type="ECO:0000256" key="1">
    <source>
        <dbReference type="ARBA" id="ARBA00004123"/>
    </source>
</evidence>
<dbReference type="AlphaFoldDB" id="A0A7I8VR28"/>
<keyword evidence="13" id="KW-0995">Kinetochore</keyword>
<accession>A0A7I8VR28</accession>
<feature type="compositionally biased region" description="Basic and acidic residues" evidence="25">
    <location>
        <begin position="223"/>
        <end position="240"/>
    </location>
</feature>
<keyword evidence="6" id="KW-0723">Serine/threonine-protein kinase</keyword>
<comment type="caution">
    <text evidence="27">The sequence shown here is derived from an EMBL/GenBank/DDBJ whole genome shotgun (WGS) entry which is preliminary data.</text>
</comment>
<evidence type="ECO:0000256" key="6">
    <source>
        <dbReference type="ARBA" id="ARBA00022527"/>
    </source>
</evidence>
<dbReference type="PROSITE" id="PS50011">
    <property type="entry name" value="PROTEIN_KINASE_DOM"/>
    <property type="match status" value="1"/>
</dbReference>
<dbReference type="EMBL" id="CAJFCJ010000008">
    <property type="protein sequence ID" value="CAD5118181.1"/>
    <property type="molecule type" value="Genomic_DNA"/>
</dbReference>
<organism evidence="27 28">
    <name type="scientific">Dimorphilus gyrociliatus</name>
    <dbReference type="NCBI Taxonomy" id="2664684"/>
    <lineage>
        <taxon>Eukaryota</taxon>
        <taxon>Metazoa</taxon>
        <taxon>Spiralia</taxon>
        <taxon>Lophotrochozoa</taxon>
        <taxon>Annelida</taxon>
        <taxon>Polychaeta</taxon>
        <taxon>Polychaeta incertae sedis</taxon>
        <taxon>Dinophilidae</taxon>
        <taxon>Dimorphilus</taxon>
    </lineage>
</organism>
<comment type="catalytic activity">
    <reaction evidence="23">
        <text>L-threonyl-[protein] + ATP = O-phospho-L-threonyl-[protein] + ADP + H(+)</text>
        <dbReference type="Rhea" id="RHEA:46608"/>
        <dbReference type="Rhea" id="RHEA-COMP:11060"/>
        <dbReference type="Rhea" id="RHEA-COMP:11605"/>
        <dbReference type="ChEBI" id="CHEBI:15378"/>
        <dbReference type="ChEBI" id="CHEBI:30013"/>
        <dbReference type="ChEBI" id="CHEBI:30616"/>
        <dbReference type="ChEBI" id="CHEBI:61977"/>
        <dbReference type="ChEBI" id="CHEBI:456216"/>
        <dbReference type="EC" id="2.7.11.1"/>
    </reaction>
    <physiologicalReaction direction="left-to-right" evidence="23">
        <dbReference type="Rhea" id="RHEA:46609"/>
    </physiologicalReaction>
</comment>
<feature type="compositionally biased region" description="Basic residues" evidence="25">
    <location>
        <begin position="192"/>
        <end position="204"/>
    </location>
</feature>
<feature type="domain" description="Protein kinase" evidence="26">
    <location>
        <begin position="407"/>
        <end position="724"/>
    </location>
</feature>
<evidence type="ECO:0000256" key="10">
    <source>
        <dbReference type="ARBA" id="ARBA00022728"/>
    </source>
</evidence>
<dbReference type="SMART" id="SM00220">
    <property type="entry name" value="S_TKc"/>
    <property type="match status" value="1"/>
</dbReference>
<evidence type="ECO:0000259" key="26">
    <source>
        <dbReference type="PROSITE" id="PS50011"/>
    </source>
</evidence>
<evidence type="ECO:0000256" key="18">
    <source>
        <dbReference type="ARBA" id="ARBA00023242"/>
    </source>
</evidence>
<reference evidence="27 28" key="1">
    <citation type="submission" date="2020-08" db="EMBL/GenBank/DDBJ databases">
        <authorList>
            <person name="Hejnol A."/>
        </authorList>
    </citation>
    <scope>NUCLEOTIDE SEQUENCE [LARGE SCALE GENOMIC DNA]</scope>
</reference>
<evidence type="ECO:0000256" key="25">
    <source>
        <dbReference type="SAM" id="MobiDB-lite"/>
    </source>
</evidence>
<keyword evidence="11" id="KW-0547">Nucleotide-binding</keyword>
<keyword evidence="15" id="KW-0832">Ubl conjugation</keyword>
<evidence type="ECO:0000256" key="5">
    <source>
        <dbReference type="ARBA" id="ARBA00022499"/>
    </source>
</evidence>
<dbReference type="Proteomes" id="UP000549394">
    <property type="component" value="Unassembled WGS sequence"/>
</dbReference>
<protein>
    <recommendedName>
        <fullName evidence="20">Serine/threonine-protein kinase PRP4 homolog</fullName>
        <ecNumber evidence="3">2.7.11.1</ecNumber>
    </recommendedName>
    <alternativeName>
        <fullName evidence="21">PRP4 pre-mRNA-processing factor 4 homolog</fullName>
    </alternativeName>
</protein>
<dbReference type="SUPFAM" id="SSF56112">
    <property type="entry name" value="Protein kinase-like (PK-like)"/>
    <property type="match status" value="1"/>
</dbReference>
<dbReference type="InterPro" id="IPR008271">
    <property type="entry name" value="Ser/Thr_kinase_AS"/>
</dbReference>
<dbReference type="InterPro" id="IPR044092">
    <property type="entry name" value="STKc_PRP4"/>
</dbReference>
<keyword evidence="17" id="KW-0508">mRNA splicing</keyword>
<dbReference type="PANTHER" id="PTHR24058:SF103">
    <property type="entry name" value="SERINE_THREONINE-PROTEIN KINASE PRP4 HOMOLOG"/>
    <property type="match status" value="1"/>
</dbReference>
<evidence type="ECO:0000256" key="9">
    <source>
        <dbReference type="ARBA" id="ARBA00022679"/>
    </source>
</evidence>
<dbReference type="GO" id="GO:0045292">
    <property type="term" value="P:mRNA cis splicing, via spliceosome"/>
    <property type="evidence" value="ECO:0007669"/>
    <property type="project" value="InterPro"/>
</dbReference>
<keyword evidence="12" id="KW-0418">Kinase</keyword>
<evidence type="ECO:0000313" key="27">
    <source>
        <dbReference type="EMBL" id="CAD5118181.1"/>
    </source>
</evidence>
<keyword evidence="18" id="KW-0539">Nucleus</keyword>
<evidence type="ECO:0000256" key="20">
    <source>
        <dbReference type="ARBA" id="ARBA00023637"/>
    </source>
</evidence>
<keyword evidence="8" id="KW-0507">mRNA processing</keyword>
<comment type="catalytic activity">
    <reaction evidence="24">
        <text>L-seryl-[protein] + ATP = O-phospho-L-seryl-[protein] + ADP + H(+)</text>
        <dbReference type="Rhea" id="RHEA:17989"/>
        <dbReference type="Rhea" id="RHEA-COMP:9863"/>
        <dbReference type="Rhea" id="RHEA-COMP:11604"/>
        <dbReference type="ChEBI" id="CHEBI:15378"/>
        <dbReference type="ChEBI" id="CHEBI:29999"/>
        <dbReference type="ChEBI" id="CHEBI:30616"/>
        <dbReference type="ChEBI" id="CHEBI:83421"/>
        <dbReference type="ChEBI" id="CHEBI:456216"/>
        <dbReference type="EC" id="2.7.11.1"/>
    </reaction>
    <physiologicalReaction direction="left-to-right" evidence="24">
        <dbReference type="Rhea" id="RHEA:17990"/>
    </physiologicalReaction>
</comment>
<evidence type="ECO:0000256" key="19">
    <source>
        <dbReference type="ARBA" id="ARBA00023596"/>
    </source>
</evidence>
<keyword evidence="14" id="KW-0067">ATP-binding</keyword>
<feature type="compositionally biased region" description="Basic and acidic residues" evidence="25">
    <location>
        <begin position="158"/>
        <end position="191"/>
    </location>
</feature>
<feature type="compositionally biased region" description="Basic and acidic residues" evidence="25">
    <location>
        <begin position="92"/>
        <end position="129"/>
    </location>
</feature>
<feature type="compositionally biased region" description="Basic residues" evidence="25">
    <location>
        <begin position="1"/>
        <end position="28"/>
    </location>
</feature>
<comment type="subcellular location">
    <subcellularLocation>
        <location evidence="2">Chromosome</location>
        <location evidence="2">Centromere</location>
        <location evidence="2">Kinetochore</location>
    </subcellularLocation>
    <subcellularLocation>
        <location evidence="1">Nucleus</location>
    </subcellularLocation>
</comment>
<feature type="region of interest" description="Disordered" evidence="25">
    <location>
        <begin position="274"/>
        <end position="311"/>
    </location>
</feature>
<evidence type="ECO:0000256" key="14">
    <source>
        <dbReference type="ARBA" id="ARBA00022840"/>
    </source>
</evidence>
<name>A0A7I8VR28_9ANNE</name>
<evidence type="ECO:0000256" key="21">
    <source>
        <dbReference type="ARBA" id="ARBA00031858"/>
    </source>
</evidence>
<gene>
    <name evidence="27" type="ORF">DGYR_LOCUS6602</name>
</gene>
<evidence type="ECO:0000256" key="11">
    <source>
        <dbReference type="ARBA" id="ARBA00022741"/>
    </source>
</evidence>
<evidence type="ECO:0000256" key="2">
    <source>
        <dbReference type="ARBA" id="ARBA00004629"/>
    </source>
</evidence>
<keyword evidence="9" id="KW-0808">Transferase</keyword>
<dbReference type="PROSITE" id="PS00108">
    <property type="entry name" value="PROTEIN_KINASE_ST"/>
    <property type="match status" value="1"/>
</dbReference>
<evidence type="ECO:0000256" key="12">
    <source>
        <dbReference type="ARBA" id="ARBA00022777"/>
    </source>
</evidence>
<evidence type="ECO:0000256" key="3">
    <source>
        <dbReference type="ARBA" id="ARBA00012513"/>
    </source>
</evidence>
<keyword evidence="10" id="KW-0747">Spliceosome</keyword>
<evidence type="ECO:0000256" key="13">
    <source>
        <dbReference type="ARBA" id="ARBA00022838"/>
    </source>
</evidence>
<dbReference type="InterPro" id="IPR000719">
    <property type="entry name" value="Prot_kinase_dom"/>
</dbReference>
<feature type="compositionally biased region" description="Acidic residues" evidence="25">
    <location>
        <begin position="241"/>
        <end position="257"/>
    </location>
</feature>
<keyword evidence="4" id="KW-0158">Chromosome</keyword>
<evidence type="ECO:0000256" key="17">
    <source>
        <dbReference type="ARBA" id="ARBA00023187"/>
    </source>
</evidence>
<dbReference type="GO" id="GO:0005681">
    <property type="term" value="C:spliceosomal complex"/>
    <property type="evidence" value="ECO:0007669"/>
    <property type="project" value="UniProtKB-KW"/>
</dbReference>
<dbReference type="InterPro" id="IPR050494">
    <property type="entry name" value="Ser_Thr_dual-spec_kinase"/>
</dbReference>
<dbReference type="OrthoDB" id="3967at2759"/>
<evidence type="ECO:0000256" key="24">
    <source>
        <dbReference type="ARBA" id="ARBA00048977"/>
    </source>
</evidence>
<dbReference type="Gene3D" id="1.10.510.10">
    <property type="entry name" value="Transferase(Phosphotransferase) domain 1"/>
    <property type="match status" value="1"/>
</dbReference>
<dbReference type="InterPro" id="IPR011009">
    <property type="entry name" value="Kinase-like_dom_sf"/>
</dbReference>
<evidence type="ECO:0000256" key="22">
    <source>
        <dbReference type="ARBA" id="ARBA00046964"/>
    </source>
</evidence>
<evidence type="ECO:0000256" key="4">
    <source>
        <dbReference type="ARBA" id="ARBA00022454"/>
    </source>
</evidence>
<evidence type="ECO:0000256" key="15">
    <source>
        <dbReference type="ARBA" id="ARBA00022843"/>
    </source>
</evidence>
<keyword evidence="28" id="KW-1185">Reference proteome</keyword>
<proteinExistence type="inferred from homology"/>
<dbReference type="PANTHER" id="PTHR24058">
    <property type="entry name" value="DUAL SPECIFICITY PROTEIN KINASE"/>
    <property type="match status" value="1"/>
</dbReference>
<evidence type="ECO:0000313" key="28">
    <source>
        <dbReference type="Proteomes" id="UP000549394"/>
    </source>
</evidence>
<feature type="compositionally biased region" description="Basic and acidic residues" evidence="25">
    <location>
        <begin position="205"/>
        <end position="216"/>
    </location>
</feature>
<dbReference type="EC" id="2.7.11.1" evidence="3"/>
<dbReference type="FunFam" id="3.30.200.20:FF:000123">
    <property type="entry name" value="serine/threonine-protein kinase PRP4 homolog"/>
    <property type="match status" value="1"/>
</dbReference>
<keyword evidence="5" id="KW-1017">Isopeptide bond</keyword>
<dbReference type="Gene3D" id="3.30.200.20">
    <property type="entry name" value="Phosphorylase Kinase, domain 1"/>
    <property type="match status" value="1"/>
</dbReference>
<sequence>MADDHKKHKKEKKKKKHKKHKKNGKSKKHDVDNESTVAGSNHAHLQHRVDNCNKNVSTVYKSDDLPVDNKTLVAEYHSGSELEDGEIDDEKADERLREEGENCVKDENNISRKEHDKYVCDTHRFERSSRRSRSSSRQRNSDKVDKYRRRTPERRHRSPETRRYTSRNDEYSRHDSYKPKDRDRYYRSPDRHGRRSPRQQLKRQHSPELRRRDNSLKRRRSRDRNDDHHNGKNRSRRTDRDDEEIVNIELEDEDEEAIIAKRRKEREALFQKLSTDSVDESNKKDGESESSSTADEKSSDSDDSLDDKEIKEDFNFDEDLKDKYKLYDKKMQESNANTPIENNENKKTELDMFADEIDMLDQAHKESPATFAAGQKMGLEDPTLNDNYDDAEGYYRVRIGEVLDKRYSVYGSTGQGVFSSVVRVRDAARDNSEAAIKIIRNNDLMLKTGQKELKLMKKLNDTDPHDKYHCLRLFRHFYHKNHLCLVLEPMSMNLREVLKKYGKDVGLHIKAVRSYTQQLLFALKLLKKCQILHADIKPDNILVNENKMQLKLSDFGSASHISDNDITPYLVSRFYRAPEIIIGINYDYGIDMWSVACTLFELYTGKILLPGKTNNEMLKLMQEIKGRVPNRLARKGAFKDKHFDSTFNFLYHEVDKVTQKEKTTIITNTQPCREFLSMLIGVQRKMPEAQYKKVKQLRDLLDSMLTLDPGRRISINDALKHAFIIEKMV</sequence>
<dbReference type="GO" id="GO:0000776">
    <property type="term" value="C:kinetochore"/>
    <property type="evidence" value="ECO:0007669"/>
    <property type="project" value="UniProtKB-KW"/>
</dbReference>
<dbReference type="Pfam" id="PF00069">
    <property type="entry name" value="Pkinase"/>
    <property type="match status" value="1"/>
</dbReference>
<comment type="subunit">
    <text evidence="22">Interacts with CLK1 C-terminus. Associates with the U5 snRNP and NCOR1 deacetylase complexes. Identified in the spliceosome C complex.</text>
</comment>
<evidence type="ECO:0000256" key="7">
    <source>
        <dbReference type="ARBA" id="ARBA00022553"/>
    </source>
</evidence>
<evidence type="ECO:0000256" key="8">
    <source>
        <dbReference type="ARBA" id="ARBA00022664"/>
    </source>
</evidence>
<dbReference type="GO" id="GO:0004674">
    <property type="term" value="F:protein serine/threonine kinase activity"/>
    <property type="evidence" value="ECO:0007669"/>
    <property type="project" value="UniProtKB-KW"/>
</dbReference>
<evidence type="ECO:0000256" key="16">
    <source>
        <dbReference type="ARBA" id="ARBA00022990"/>
    </source>
</evidence>
<dbReference type="FunFam" id="1.10.510.10:FF:000078">
    <property type="entry name" value="Serine/threonine-protein kinase PRP4 homolog"/>
    <property type="match status" value="1"/>
</dbReference>
<comment type="similarity">
    <text evidence="19">Belongs to the protein kinase superfamily. CMGC Ser/Thr protein kinase family.</text>
</comment>
<dbReference type="GO" id="GO:0005524">
    <property type="term" value="F:ATP binding"/>
    <property type="evidence" value="ECO:0007669"/>
    <property type="project" value="UniProtKB-KW"/>
</dbReference>
<dbReference type="CDD" id="cd14135">
    <property type="entry name" value="STKc_PRP4"/>
    <property type="match status" value="1"/>
</dbReference>
<keyword evidence="16" id="KW-0007">Acetylation</keyword>